<name>X6MU40_RETFI</name>
<comment type="caution">
    <text evidence="1">The sequence shown here is derived from an EMBL/GenBank/DDBJ whole genome shotgun (WGS) entry which is preliminary data.</text>
</comment>
<dbReference type="EMBL" id="ASPP01018007">
    <property type="protein sequence ID" value="ETO16640.1"/>
    <property type="molecule type" value="Genomic_DNA"/>
</dbReference>
<reference evidence="1 2" key="1">
    <citation type="journal article" date="2013" name="Curr. Biol.">
        <title>The Genome of the Foraminiferan Reticulomyxa filosa.</title>
        <authorList>
            <person name="Glockner G."/>
            <person name="Hulsmann N."/>
            <person name="Schleicher M."/>
            <person name="Noegel A.A."/>
            <person name="Eichinger L."/>
            <person name="Gallinger C."/>
            <person name="Pawlowski J."/>
            <person name="Sierra R."/>
            <person name="Euteneuer U."/>
            <person name="Pillet L."/>
            <person name="Moustafa A."/>
            <person name="Platzer M."/>
            <person name="Groth M."/>
            <person name="Szafranski K."/>
            <person name="Schliwa M."/>
        </authorList>
    </citation>
    <scope>NUCLEOTIDE SEQUENCE [LARGE SCALE GENOMIC DNA]</scope>
</reference>
<organism evidence="1 2">
    <name type="scientific">Reticulomyxa filosa</name>
    <dbReference type="NCBI Taxonomy" id="46433"/>
    <lineage>
        <taxon>Eukaryota</taxon>
        <taxon>Sar</taxon>
        <taxon>Rhizaria</taxon>
        <taxon>Retaria</taxon>
        <taxon>Foraminifera</taxon>
        <taxon>Monothalamids</taxon>
        <taxon>Reticulomyxidae</taxon>
        <taxon>Reticulomyxa</taxon>
    </lineage>
</organism>
<evidence type="ECO:0000313" key="2">
    <source>
        <dbReference type="Proteomes" id="UP000023152"/>
    </source>
</evidence>
<keyword evidence="2" id="KW-1185">Reference proteome</keyword>
<dbReference type="Proteomes" id="UP000023152">
    <property type="component" value="Unassembled WGS sequence"/>
</dbReference>
<proteinExistence type="predicted"/>
<sequence>MWDDSGSSSSSIETFHVSKLTAAHLYSLDRMKSTVEKKEDSLKNSKIFAFSKNLQPQKKSKSKALVKNNEFLKKKTIVQNHTKKQKQTFANSSKRPSYGAWYLPVEKWKAKTKTLGENKNKKGQSRTTSCVLKNWNDMKKLAVDDELTKKEKALKEKIRLLFSSKMYKQHILSFSSPSKRTLPHYLKDVKI</sequence>
<accession>X6MU40</accession>
<gene>
    <name evidence="1" type="ORF">RFI_20697</name>
</gene>
<dbReference type="AlphaFoldDB" id="X6MU40"/>
<evidence type="ECO:0000313" key="1">
    <source>
        <dbReference type="EMBL" id="ETO16640.1"/>
    </source>
</evidence>
<protein>
    <submittedName>
        <fullName evidence="1">Uncharacterized protein</fullName>
    </submittedName>
</protein>